<organism evidence="1 2">
    <name type="scientific">Catharanthus roseus</name>
    <name type="common">Madagascar periwinkle</name>
    <name type="synonym">Vinca rosea</name>
    <dbReference type="NCBI Taxonomy" id="4058"/>
    <lineage>
        <taxon>Eukaryota</taxon>
        <taxon>Viridiplantae</taxon>
        <taxon>Streptophyta</taxon>
        <taxon>Embryophyta</taxon>
        <taxon>Tracheophyta</taxon>
        <taxon>Spermatophyta</taxon>
        <taxon>Magnoliopsida</taxon>
        <taxon>eudicotyledons</taxon>
        <taxon>Gunneridae</taxon>
        <taxon>Pentapetalae</taxon>
        <taxon>asterids</taxon>
        <taxon>lamiids</taxon>
        <taxon>Gentianales</taxon>
        <taxon>Apocynaceae</taxon>
        <taxon>Rauvolfioideae</taxon>
        <taxon>Vinceae</taxon>
        <taxon>Catharanthinae</taxon>
        <taxon>Catharanthus</taxon>
    </lineage>
</organism>
<protein>
    <submittedName>
        <fullName evidence="1">Uncharacterized protein</fullName>
    </submittedName>
</protein>
<dbReference type="EMBL" id="CM044706">
    <property type="protein sequence ID" value="KAI5656370.1"/>
    <property type="molecule type" value="Genomic_DNA"/>
</dbReference>
<accession>A0ACC0A7K2</accession>
<dbReference type="Proteomes" id="UP001060085">
    <property type="component" value="Linkage Group LG06"/>
</dbReference>
<name>A0ACC0A7K2_CATRO</name>
<keyword evidence="2" id="KW-1185">Reference proteome</keyword>
<reference evidence="2" key="1">
    <citation type="journal article" date="2023" name="Nat. Plants">
        <title>Single-cell RNA sequencing provides a high-resolution roadmap for understanding the multicellular compartmentation of specialized metabolism.</title>
        <authorList>
            <person name="Sun S."/>
            <person name="Shen X."/>
            <person name="Li Y."/>
            <person name="Li Y."/>
            <person name="Wang S."/>
            <person name="Li R."/>
            <person name="Zhang H."/>
            <person name="Shen G."/>
            <person name="Guo B."/>
            <person name="Wei J."/>
            <person name="Xu J."/>
            <person name="St-Pierre B."/>
            <person name="Chen S."/>
            <person name="Sun C."/>
        </authorList>
    </citation>
    <scope>NUCLEOTIDE SEQUENCE [LARGE SCALE GENOMIC DNA]</scope>
</reference>
<sequence>MMILVPVTDRTGRVKGHTATASSRGVRGRHSISVLPATLTPLAHGFYHGTSEPESSTQPPVLPFRSRPLLQPHLSHTPVPYEQYGSTHPPSHLPDNRACDGDMGFESDRGLERSKKESDPYILREMWDEGDDAGDEEQSVPVAPASGSDGRPCNMKGKGLTGSFMSVVSKIAGSRNKISDVAREVPAPIQKRKKLKASD</sequence>
<gene>
    <name evidence="1" type="ORF">M9H77_25163</name>
</gene>
<evidence type="ECO:0000313" key="2">
    <source>
        <dbReference type="Proteomes" id="UP001060085"/>
    </source>
</evidence>
<comment type="caution">
    <text evidence="1">The sequence shown here is derived from an EMBL/GenBank/DDBJ whole genome shotgun (WGS) entry which is preliminary data.</text>
</comment>
<proteinExistence type="predicted"/>
<evidence type="ECO:0000313" key="1">
    <source>
        <dbReference type="EMBL" id="KAI5656370.1"/>
    </source>
</evidence>